<keyword evidence="3" id="KW-1185">Reference proteome</keyword>
<evidence type="ECO:0000256" key="1">
    <source>
        <dbReference type="SAM" id="MobiDB-lite"/>
    </source>
</evidence>
<dbReference type="Proteomes" id="UP000184267">
    <property type="component" value="Unassembled WGS sequence"/>
</dbReference>
<dbReference type="EMBL" id="MNAD01000311">
    <property type="protein sequence ID" value="OJT14255.1"/>
    <property type="molecule type" value="Genomic_DNA"/>
</dbReference>
<name>A0A1M2W317_TRAPU</name>
<proteinExistence type="predicted"/>
<feature type="compositionally biased region" description="Polar residues" evidence="1">
    <location>
        <begin position="51"/>
        <end position="65"/>
    </location>
</feature>
<feature type="region of interest" description="Disordered" evidence="1">
    <location>
        <begin position="35"/>
        <end position="65"/>
    </location>
</feature>
<comment type="caution">
    <text evidence="2">The sequence shown here is derived from an EMBL/GenBank/DDBJ whole genome shotgun (WGS) entry which is preliminary data.</text>
</comment>
<sequence>MNKGSGDSERRAKRLTFPAFEGRYMRANLELNLAKTNATTPHKNKTDSARNAHSHTMTRTTINGEFPSSSVLLGALLQ</sequence>
<accession>A0A1M2W317</accession>
<reference evidence="2 3" key="1">
    <citation type="submission" date="2016-10" db="EMBL/GenBank/DDBJ databases">
        <title>Genome sequence of the basidiomycete white-rot fungus Trametes pubescens.</title>
        <authorList>
            <person name="Makela M.R."/>
            <person name="Granchi Z."/>
            <person name="Peng M."/>
            <person name="De Vries R.P."/>
            <person name="Grigoriev I."/>
            <person name="Riley R."/>
            <person name="Hilden K."/>
        </authorList>
    </citation>
    <scope>NUCLEOTIDE SEQUENCE [LARGE SCALE GENOMIC DNA]</scope>
    <source>
        <strain evidence="2 3">FBCC735</strain>
    </source>
</reference>
<evidence type="ECO:0000313" key="2">
    <source>
        <dbReference type="EMBL" id="OJT14255.1"/>
    </source>
</evidence>
<organism evidence="2 3">
    <name type="scientific">Trametes pubescens</name>
    <name type="common">White-rot fungus</name>
    <dbReference type="NCBI Taxonomy" id="154538"/>
    <lineage>
        <taxon>Eukaryota</taxon>
        <taxon>Fungi</taxon>
        <taxon>Dikarya</taxon>
        <taxon>Basidiomycota</taxon>
        <taxon>Agaricomycotina</taxon>
        <taxon>Agaricomycetes</taxon>
        <taxon>Polyporales</taxon>
        <taxon>Polyporaceae</taxon>
        <taxon>Trametes</taxon>
    </lineage>
</organism>
<evidence type="ECO:0000313" key="3">
    <source>
        <dbReference type="Proteomes" id="UP000184267"/>
    </source>
</evidence>
<dbReference type="AlphaFoldDB" id="A0A1M2W317"/>
<protein>
    <submittedName>
        <fullName evidence="2">Uncharacterized protein</fullName>
    </submittedName>
</protein>
<gene>
    <name evidence="2" type="ORF">TRAPUB_9197</name>
</gene>